<evidence type="ECO:0000256" key="6">
    <source>
        <dbReference type="SAM" id="Phobius"/>
    </source>
</evidence>
<reference evidence="7" key="1">
    <citation type="submission" date="2013-07" db="EMBL/GenBank/DDBJ databases">
        <title>The Genome Sequence of Cryptococcus pinus CBS10737.</title>
        <authorList>
            <consortium name="The Broad Institute Genome Sequencing Platform"/>
            <person name="Cuomo C."/>
            <person name="Litvintseva A."/>
            <person name="Chen Y."/>
            <person name="Heitman J."/>
            <person name="Sun S."/>
            <person name="Springer D."/>
            <person name="Dromer F."/>
            <person name="Young S.K."/>
            <person name="Zeng Q."/>
            <person name="Gargeya S."/>
            <person name="Fitzgerald M."/>
            <person name="Abouelleil A."/>
            <person name="Alvarado L."/>
            <person name="Berlin A.M."/>
            <person name="Chapman S.B."/>
            <person name="Dewar J."/>
            <person name="Goldberg J."/>
            <person name="Griggs A."/>
            <person name="Gujja S."/>
            <person name="Hansen M."/>
            <person name="Howarth C."/>
            <person name="Imamovic A."/>
            <person name="Larimer J."/>
            <person name="McCowan C."/>
            <person name="Murphy C."/>
            <person name="Pearson M."/>
            <person name="Priest M."/>
            <person name="Roberts A."/>
            <person name="Saif S."/>
            <person name="Shea T."/>
            <person name="Sykes S."/>
            <person name="Wortman J."/>
            <person name="Nusbaum C."/>
            <person name="Birren B."/>
        </authorList>
    </citation>
    <scope>NUCLEOTIDE SEQUENCE [LARGE SCALE GENOMIC DNA]</scope>
    <source>
        <strain evidence="7">CBS 10737</strain>
    </source>
</reference>
<comment type="subcellular location">
    <subcellularLocation>
        <location evidence="1">Membrane</location>
        <topology evidence="1">Single-pass membrane protein</topology>
    </subcellularLocation>
</comment>
<organism evidence="7">
    <name type="scientific">Kwoniella pini CBS 10737</name>
    <dbReference type="NCBI Taxonomy" id="1296096"/>
    <lineage>
        <taxon>Eukaryota</taxon>
        <taxon>Fungi</taxon>
        <taxon>Dikarya</taxon>
        <taxon>Basidiomycota</taxon>
        <taxon>Agaricomycotina</taxon>
        <taxon>Tremellomycetes</taxon>
        <taxon>Tremellales</taxon>
        <taxon>Cryptococcaceae</taxon>
        <taxon>Kwoniella</taxon>
    </lineage>
</organism>
<feature type="compositionally biased region" description="Low complexity" evidence="5">
    <location>
        <begin position="258"/>
        <end position="295"/>
    </location>
</feature>
<evidence type="ECO:0000313" key="7">
    <source>
        <dbReference type="EMBL" id="OCF52187.1"/>
    </source>
</evidence>
<reference evidence="7" key="3">
    <citation type="submission" date="2016-07" db="EMBL/GenBank/DDBJ databases">
        <title>Evolution of pathogenesis and genome organization in the Tremellales.</title>
        <authorList>
            <person name="Cuomo C."/>
            <person name="Litvintseva A."/>
            <person name="Heitman J."/>
            <person name="Chen Y."/>
            <person name="Sun S."/>
            <person name="Springer D."/>
            <person name="Dromer F."/>
            <person name="Young S."/>
            <person name="Zeng Q."/>
            <person name="Chapman S."/>
            <person name="Gujja S."/>
            <person name="Saif S."/>
            <person name="Birren B."/>
        </authorList>
    </citation>
    <scope>NUCLEOTIDE SEQUENCE</scope>
    <source>
        <strain evidence="7">CBS 10737</strain>
    </source>
</reference>
<feature type="region of interest" description="Disordered" evidence="5">
    <location>
        <begin position="244"/>
        <end position="303"/>
    </location>
</feature>
<feature type="compositionally biased region" description="Polar residues" evidence="5">
    <location>
        <begin position="820"/>
        <end position="836"/>
    </location>
</feature>
<evidence type="ECO:0000256" key="5">
    <source>
        <dbReference type="SAM" id="MobiDB-lite"/>
    </source>
</evidence>
<feature type="region of interest" description="Disordered" evidence="5">
    <location>
        <begin position="954"/>
        <end position="981"/>
    </location>
</feature>
<dbReference type="AlphaFoldDB" id="A0A1B9I9R5"/>
<feature type="compositionally biased region" description="Polar residues" evidence="5">
    <location>
        <begin position="244"/>
        <end position="257"/>
    </location>
</feature>
<feature type="region of interest" description="Disordered" evidence="5">
    <location>
        <begin position="332"/>
        <end position="354"/>
    </location>
</feature>
<evidence type="ECO:0000256" key="4">
    <source>
        <dbReference type="ARBA" id="ARBA00023136"/>
    </source>
</evidence>
<dbReference type="EMBL" id="CP144522">
    <property type="protein sequence ID" value="WWC69581.1"/>
    <property type="molecule type" value="Genomic_DNA"/>
</dbReference>
<feature type="region of interest" description="Disordered" evidence="5">
    <location>
        <begin position="51"/>
        <end position="81"/>
    </location>
</feature>
<reference evidence="8" key="4">
    <citation type="submission" date="2024-02" db="EMBL/GenBank/DDBJ databases">
        <title>Comparative genomics of Cryptococcus and Kwoniella reveals pathogenesis evolution and contrasting modes of karyotype evolution via chromosome fusion or intercentromeric recombination.</title>
        <authorList>
            <person name="Coelho M.A."/>
            <person name="David-Palma M."/>
            <person name="Shea T."/>
            <person name="Bowers K."/>
            <person name="McGinley-Smith S."/>
            <person name="Mohammad A.W."/>
            <person name="Gnirke A."/>
            <person name="Yurkov A.M."/>
            <person name="Nowrousian M."/>
            <person name="Sun S."/>
            <person name="Cuomo C.A."/>
            <person name="Heitman J."/>
        </authorList>
    </citation>
    <scope>NUCLEOTIDE SEQUENCE</scope>
    <source>
        <strain evidence="8">CBS 10737</strain>
    </source>
</reference>
<dbReference type="Proteomes" id="UP000094020">
    <property type="component" value="Chromosome 4"/>
</dbReference>
<dbReference type="STRING" id="1296096.A0A1B9I9R5"/>
<feature type="compositionally biased region" description="Polar residues" evidence="5">
    <location>
        <begin position="391"/>
        <end position="411"/>
    </location>
</feature>
<feature type="compositionally biased region" description="Polar residues" evidence="5">
    <location>
        <begin position="970"/>
        <end position="981"/>
    </location>
</feature>
<keyword evidence="4 6" id="KW-0472">Membrane</keyword>
<protein>
    <submittedName>
        <fullName evidence="7">Uncharacterized protein</fullName>
    </submittedName>
</protein>
<evidence type="ECO:0000313" key="8">
    <source>
        <dbReference type="EMBL" id="WWC69581.1"/>
    </source>
</evidence>
<dbReference type="KEGG" id="kpin:30169841"/>
<sequence length="1187" mass="127561">MACQPTPISTLFSTSTSILTSTITSSSAVLITPSASTSTWVTSICTTPTGDPVIDQISTSSSSSIMTSSSYTSPSIESSSSSIDGSAITSFSVASPAVSDATSGSPTSPIGELQEPQTTLAVLDGQTLSGEESSSILNGLTTSRRARRFARRLYGGHKIIRRQDTQDCQTITSTSTILPTPTTSWSLIFIPTESTSLIEVPTDTIMGGCESTSAPESTVSSSPVNPMLTSSIASVSASPITSDTIAPSSTSIVATDQSSESSTSNLSSSSIPSQTSFLSSTTPTTSSPLSTAQTTNGYVPSDPLSAVFTGPTLTSETIDSLVGSSTVDPLAPITSDALQPDPAETTWDQSASSDIPVVQITDSSSIASSTEPSITSTKAVIPGAAIAETSSSNLPPSLASQNSKPTLTLNHNSSSSSGENEVEEGSNGSNKHNTAGAVVGGIFALIALIAVILFLIRWWKKRQRVEKTKLLRSSWFYGGKDLTDAQENEKRRSETVPPPLSRIPPISRFSAPSFASRSEGLGALLSRPLKHFNKDSSSSGIKPLKLVSGDPNDETNSDSKNLISKLILPFRNINLPSSKTISDTLRNLPGGINVFGPKKTSSFIIKSRNISSPQPIQPEINDENERRNGIFDSKLFPIFSKFQSIRKSFKRTSFSFDNMKYVSRSQIESLNHDQNSNSYDEKNDLSNDSRMNKWIQPSLSKDNPIKVNFMQPPPFMNETGSFNSKHGSINSNGNSPYPTIIPNNMNNIGQALSNDLEESKFNLELNYKPTHVQLRHLTWGSSYANPGRTSILSSNGMLITLNGEIATSEDGNSIYSKTSLSHGHGSLNLNRNGTLKSNISDSNDNNNNNNNDQYLKPPKSCTSLNSDSQNMNIPSPSFASNGNGSGAFAKHSFSPLSAGSGGSRGSFGILPSVPEYPNDEQNMNKEIKDLRRITRSTAHSSGIWEYSAYVDGSAGSSGGNSNSKRGSNGKDQSSQFQNQGQLKRIASTHPPTIRQVLGPSSNNLQYQSQSATMIYPNSSSPIPVEYPPGFTTNDIIQITVPSPNNLNYTESMLKNSNLSNRSKSYPINQNQDQIQNTLLPPNLISPLNSIEGERITKAWYEKPLWDNNNNNNINNINPNRYPNSILLPPKSNESYLYSQKSGNSLKSNNRTSIYSKQSRKSIKSFKSVRWEDEDGLISNTLEGPRAL</sequence>
<feature type="compositionally biased region" description="Low complexity" evidence="5">
    <location>
        <begin position="412"/>
        <end position="429"/>
    </location>
</feature>
<feature type="region of interest" description="Disordered" evidence="5">
    <location>
        <begin position="1137"/>
        <end position="1158"/>
    </location>
</feature>
<dbReference type="GeneID" id="30169841"/>
<dbReference type="GO" id="GO:0071944">
    <property type="term" value="C:cell periphery"/>
    <property type="evidence" value="ECO:0007669"/>
    <property type="project" value="UniProtKB-ARBA"/>
</dbReference>
<feature type="compositionally biased region" description="Low complexity" evidence="5">
    <location>
        <begin position="57"/>
        <end position="81"/>
    </location>
</feature>
<dbReference type="OrthoDB" id="2564663at2759"/>
<evidence type="ECO:0000313" key="9">
    <source>
        <dbReference type="Proteomes" id="UP000094020"/>
    </source>
</evidence>
<feature type="transmembrane region" description="Helical" evidence="6">
    <location>
        <begin position="435"/>
        <end position="459"/>
    </location>
</feature>
<feature type="compositionally biased region" description="Polar residues" evidence="5">
    <location>
        <begin position="1137"/>
        <end position="1156"/>
    </location>
</feature>
<keyword evidence="3 6" id="KW-1133">Transmembrane helix</keyword>
<keyword evidence="9" id="KW-1185">Reference proteome</keyword>
<evidence type="ECO:0000256" key="3">
    <source>
        <dbReference type="ARBA" id="ARBA00022989"/>
    </source>
</evidence>
<dbReference type="GO" id="GO:0016020">
    <property type="term" value="C:membrane"/>
    <property type="evidence" value="ECO:0007669"/>
    <property type="project" value="UniProtKB-SubCell"/>
</dbReference>
<dbReference type="PANTHER" id="PTHR15549">
    <property type="entry name" value="PAIRED IMMUNOGLOBULIN-LIKE TYPE 2 RECEPTOR"/>
    <property type="match status" value="1"/>
</dbReference>
<accession>A0A1B9I9R5</accession>
<keyword evidence="2 6" id="KW-0812">Transmembrane</keyword>
<evidence type="ECO:0000256" key="2">
    <source>
        <dbReference type="ARBA" id="ARBA00022692"/>
    </source>
</evidence>
<feature type="region of interest" description="Disordered" evidence="5">
    <location>
        <begin position="391"/>
        <end position="429"/>
    </location>
</feature>
<dbReference type="EMBL" id="KI894008">
    <property type="protein sequence ID" value="OCF52187.1"/>
    <property type="molecule type" value="Genomic_DNA"/>
</dbReference>
<feature type="region of interest" description="Disordered" evidence="5">
    <location>
        <begin position="533"/>
        <end position="557"/>
    </location>
</feature>
<gene>
    <name evidence="7" type="ORF">I206_01472</name>
    <name evidence="8" type="ORF">I206_103524</name>
</gene>
<reference evidence="8" key="2">
    <citation type="submission" date="2013-07" db="EMBL/GenBank/DDBJ databases">
        <authorList>
            <consortium name="The Broad Institute Genome Sequencing Platform"/>
            <person name="Cuomo C."/>
            <person name="Litvintseva A."/>
            <person name="Chen Y."/>
            <person name="Heitman J."/>
            <person name="Sun S."/>
            <person name="Springer D."/>
            <person name="Dromer F."/>
            <person name="Young S.K."/>
            <person name="Zeng Q."/>
            <person name="Gargeya S."/>
            <person name="Fitzgerald M."/>
            <person name="Abouelleil A."/>
            <person name="Alvarado L."/>
            <person name="Berlin A.M."/>
            <person name="Chapman S.B."/>
            <person name="Dewar J."/>
            <person name="Goldberg J."/>
            <person name="Griggs A."/>
            <person name="Gujja S."/>
            <person name="Hansen M."/>
            <person name="Howarth C."/>
            <person name="Imamovic A."/>
            <person name="Larimer J."/>
            <person name="McCowan C."/>
            <person name="Murphy C."/>
            <person name="Pearson M."/>
            <person name="Priest M."/>
            <person name="Roberts A."/>
            <person name="Saif S."/>
            <person name="Shea T."/>
            <person name="Sykes S."/>
            <person name="Wortman J."/>
            <person name="Nusbaum C."/>
            <person name="Birren B."/>
        </authorList>
    </citation>
    <scope>NUCLEOTIDE SEQUENCE</scope>
    <source>
        <strain evidence="8">CBS 10737</strain>
    </source>
</reference>
<feature type="region of interest" description="Disordered" evidence="5">
    <location>
        <begin position="820"/>
        <end position="879"/>
    </location>
</feature>
<evidence type="ECO:0000256" key="1">
    <source>
        <dbReference type="ARBA" id="ARBA00004167"/>
    </source>
</evidence>
<proteinExistence type="predicted"/>
<feature type="compositionally biased region" description="Polar residues" evidence="5">
    <location>
        <begin position="860"/>
        <end position="879"/>
    </location>
</feature>
<dbReference type="RefSeq" id="XP_019013406.1">
    <property type="nucleotide sequence ID" value="XM_019153245.1"/>
</dbReference>
<name>A0A1B9I9R5_9TREE</name>
<feature type="compositionally biased region" description="Low complexity" evidence="5">
    <location>
        <begin position="837"/>
        <end position="852"/>
    </location>
</feature>
<dbReference type="InterPro" id="IPR051694">
    <property type="entry name" value="Immunoregulatory_rcpt-like"/>
</dbReference>